<name>A0A653DU85_CALMS</name>
<comment type="subcellular location">
    <subcellularLocation>
        <location evidence="1">Cell membrane</location>
        <topology evidence="1">Multi-pass membrane protein</topology>
    </subcellularLocation>
</comment>
<protein>
    <recommendedName>
        <fullName evidence="13">Odorant receptor</fullName>
    </recommendedName>
</protein>
<evidence type="ECO:0000256" key="1">
    <source>
        <dbReference type="ARBA" id="ARBA00004651"/>
    </source>
</evidence>
<evidence type="ECO:0000256" key="2">
    <source>
        <dbReference type="ARBA" id="ARBA00022475"/>
    </source>
</evidence>
<reference evidence="11 12" key="1">
    <citation type="submission" date="2019-01" db="EMBL/GenBank/DDBJ databases">
        <authorList>
            <person name="Sayadi A."/>
        </authorList>
    </citation>
    <scope>NUCLEOTIDE SEQUENCE [LARGE SCALE GENOMIC DNA]</scope>
</reference>
<dbReference type="InterPro" id="IPR004117">
    <property type="entry name" value="7tm6_olfct_rcpt"/>
</dbReference>
<evidence type="ECO:0000256" key="6">
    <source>
        <dbReference type="ARBA" id="ARBA00022989"/>
    </source>
</evidence>
<dbReference type="AlphaFoldDB" id="A0A653DU85"/>
<evidence type="ECO:0000256" key="5">
    <source>
        <dbReference type="ARBA" id="ARBA00022725"/>
    </source>
</evidence>
<evidence type="ECO:0000313" key="11">
    <source>
        <dbReference type="EMBL" id="VEN62901.1"/>
    </source>
</evidence>
<evidence type="ECO:0000256" key="4">
    <source>
        <dbReference type="ARBA" id="ARBA00022692"/>
    </source>
</evidence>
<evidence type="ECO:0000256" key="10">
    <source>
        <dbReference type="SAM" id="SignalP"/>
    </source>
</evidence>
<evidence type="ECO:0000256" key="3">
    <source>
        <dbReference type="ARBA" id="ARBA00022606"/>
    </source>
</evidence>
<keyword evidence="6" id="KW-1133">Transmembrane helix</keyword>
<gene>
    <name evidence="11" type="ORF">CALMAC_LOCUS19886</name>
</gene>
<dbReference type="OrthoDB" id="6814414at2759"/>
<accession>A0A653DU85</accession>
<evidence type="ECO:0008006" key="13">
    <source>
        <dbReference type="Google" id="ProtNLM"/>
    </source>
</evidence>
<keyword evidence="2" id="KW-1003">Cell membrane</keyword>
<dbReference type="PANTHER" id="PTHR21137:SF35">
    <property type="entry name" value="ODORANT RECEPTOR 19A-RELATED"/>
    <property type="match status" value="1"/>
</dbReference>
<evidence type="ECO:0000256" key="7">
    <source>
        <dbReference type="ARBA" id="ARBA00023136"/>
    </source>
</evidence>
<evidence type="ECO:0000256" key="9">
    <source>
        <dbReference type="ARBA" id="ARBA00023224"/>
    </source>
</evidence>
<keyword evidence="4" id="KW-0812">Transmembrane</keyword>
<dbReference type="GO" id="GO:0005549">
    <property type="term" value="F:odorant binding"/>
    <property type="evidence" value="ECO:0007669"/>
    <property type="project" value="InterPro"/>
</dbReference>
<keyword evidence="9" id="KW-0807">Transducer</keyword>
<dbReference type="EMBL" id="CAACVG010014228">
    <property type="protein sequence ID" value="VEN62901.1"/>
    <property type="molecule type" value="Genomic_DNA"/>
</dbReference>
<keyword evidence="10" id="KW-0732">Signal</keyword>
<keyword evidence="8" id="KW-0675">Receptor</keyword>
<dbReference type="GO" id="GO:0005886">
    <property type="term" value="C:plasma membrane"/>
    <property type="evidence" value="ECO:0007669"/>
    <property type="project" value="UniProtKB-SubCell"/>
</dbReference>
<organism evidence="11 12">
    <name type="scientific">Callosobruchus maculatus</name>
    <name type="common">Southern cowpea weevil</name>
    <name type="synonym">Pulse bruchid</name>
    <dbReference type="NCBI Taxonomy" id="64391"/>
    <lineage>
        <taxon>Eukaryota</taxon>
        <taxon>Metazoa</taxon>
        <taxon>Ecdysozoa</taxon>
        <taxon>Arthropoda</taxon>
        <taxon>Hexapoda</taxon>
        <taxon>Insecta</taxon>
        <taxon>Pterygota</taxon>
        <taxon>Neoptera</taxon>
        <taxon>Endopterygota</taxon>
        <taxon>Coleoptera</taxon>
        <taxon>Polyphaga</taxon>
        <taxon>Cucujiformia</taxon>
        <taxon>Chrysomeloidea</taxon>
        <taxon>Chrysomelidae</taxon>
        <taxon>Bruchinae</taxon>
        <taxon>Bruchini</taxon>
        <taxon>Callosobruchus</taxon>
    </lineage>
</organism>
<proteinExistence type="predicted"/>
<dbReference type="GO" id="GO:0007165">
    <property type="term" value="P:signal transduction"/>
    <property type="evidence" value="ECO:0007669"/>
    <property type="project" value="UniProtKB-KW"/>
</dbReference>
<dbReference type="Proteomes" id="UP000410492">
    <property type="component" value="Unassembled WGS sequence"/>
</dbReference>
<keyword evidence="7" id="KW-0472">Membrane</keyword>
<evidence type="ECO:0000313" key="12">
    <source>
        <dbReference type="Proteomes" id="UP000410492"/>
    </source>
</evidence>
<keyword evidence="3" id="KW-0716">Sensory transduction</keyword>
<dbReference type="Pfam" id="PF02949">
    <property type="entry name" value="7tm_6"/>
    <property type="match status" value="1"/>
</dbReference>
<feature type="chain" id="PRO_5024789016" description="Odorant receptor" evidence="10">
    <location>
        <begin position="20"/>
        <end position="147"/>
    </location>
</feature>
<sequence length="147" mass="16451">MAFTLLYLQMLFICRMAKLLDKCFSPCMMIHISCTAPVLGVCEYGLISGGLKLDSMFLFAGWASATYLVCNGGQRLTDVSRNVGTFVNDVDWYQLEAELQRDLTLVLRRCMKPSQLKAGAFGGMSYSTIQAIVKTSYSYMTFMNQTI</sequence>
<dbReference type="GO" id="GO:0004984">
    <property type="term" value="F:olfactory receptor activity"/>
    <property type="evidence" value="ECO:0007669"/>
    <property type="project" value="InterPro"/>
</dbReference>
<dbReference type="PANTHER" id="PTHR21137">
    <property type="entry name" value="ODORANT RECEPTOR"/>
    <property type="match status" value="1"/>
</dbReference>
<keyword evidence="12" id="KW-1185">Reference proteome</keyword>
<keyword evidence="5" id="KW-0552">Olfaction</keyword>
<feature type="signal peptide" evidence="10">
    <location>
        <begin position="1"/>
        <end position="19"/>
    </location>
</feature>
<evidence type="ECO:0000256" key="8">
    <source>
        <dbReference type="ARBA" id="ARBA00023170"/>
    </source>
</evidence>